<proteinExistence type="predicted"/>
<dbReference type="Proteomes" id="UP000216363">
    <property type="component" value="Unassembled WGS sequence"/>
</dbReference>
<comment type="caution">
    <text evidence="1">The sequence shown here is derived from an EMBL/GenBank/DDBJ whole genome shotgun (WGS) entry which is preliminary data.</text>
</comment>
<evidence type="ECO:0000313" key="1">
    <source>
        <dbReference type="EMBL" id="OYR26010.1"/>
    </source>
</evidence>
<accession>A0A256GGF0</accession>
<evidence type="ECO:0000313" key="2">
    <source>
        <dbReference type="Proteomes" id="UP000216363"/>
    </source>
</evidence>
<protein>
    <submittedName>
        <fullName evidence="1">Uncharacterized protein</fullName>
    </submittedName>
</protein>
<sequence length="54" mass="6143">MVVACCHHALLKRVRRAIANPDCFPCNRLQEPGIGYPARRQLYDLATEKLHPIS</sequence>
<dbReference type="EMBL" id="NNRN01000056">
    <property type="protein sequence ID" value="OYR26010.1"/>
    <property type="molecule type" value="Genomic_DNA"/>
</dbReference>
<gene>
    <name evidence="1" type="ORF">CES86_4064</name>
</gene>
<name>A0A256GGF0_9HYPH</name>
<dbReference type="AlphaFoldDB" id="A0A256GGF0"/>
<reference evidence="1 2" key="1">
    <citation type="submission" date="2017-07" db="EMBL/GenBank/DDBJ databases">
        <title>Draft genome of Ochrobactrum lupini type strain LUP21.</title>
        <authorList>
            <person name="Krzyzanowska D.M."/>
            <person name="Jafra S."/>
        </authorList>
    </citation>
    <scope>NUCLEOTIDE SEQUENCE [LARGE SCALE GENOMIC DNA]</scope>
    <source>
        <strain evidence="1 2">LUP21</strain>
    </source>
</reference>
<organism evidence="1 2">
    <name type="scientific">Brucella lupini</name>
    <dbReference type="NCBI Taxonomy" id="255457"/>
    <lineage>
        <taxon>Bacteria</taxon>
        <taxon>Pseudomonadati</taxon>
        <taxon>Pseudomonadota</taxon>
        <taxon>Alphaproteobacteria</taxon>
        <taxon>Hyphomicrobiales</taxon>
        <taxon>Brucellaceae</taxon>
        <taxon>Brucella/Ochrobactrum group</taxon>
        <taxon>Brucella</taxon>
    </lineage>
</organism>